<dbReference type="AlphaFoldDB" id="A0A1H0M6Z4"/>
<dbReference type="STRING" id="504798.SAMN05421871_10525"/>
<proteinExistence type="predicted"/>
<evidence type="ECO:0000313" key="2">
    <source>
        <dbReference type="Proteomes" id="UP000199651"/>
    </source>
</evidence>
<accession>A0A1H0M6Z4</accession>
<sequence length="156" mass="17118">MTDYDLIDEAFIDSSPDVVWRELVAELGGARRWWVPTNTFEAGEVPPDRVGGEVHVTVHTKGVDKGGPKLRFKARTTAVEPNRRLVAEYVEGAFLGTSEFVLDSVDDGRRTKLSMHFKVAPQGWLKVLAKVADIGEQHSKGTQGAFANLNSLVGAR</sequence>
<dbReference type="Gene3D" id="3.30.530.20">
    <property type="match status" value="1"/>
</dbReference>
<dbReference type="EMBL" id="FNJB01000004">
    <property type="protein sequence ID" value="SDO76061.1"/>
    <property type="molecule type" value="Genomic_DNA"/>
</dbReference>
<dbReference type="InterPro" id="IPR019587">
    <property type="entry name" value="Polyketide_cyclase/dehydratase"/>
</dbReference>
<dbReference type="Pfam" id="PF10604">
    <property type="entry name" value="Polyketide_cyc2"/>
    <property type="match status" value="1"/>
</dbReference>
<dbReference type="OrthoDB" id="3683063at2"/>
<dbReference type="Proteomes" id="UP000199651">
    <property type="component" value="Unassembled WGS sequence"/>
</dbReference>
<dbReference type="SUPFAM" id="SSF55961">
    <property type="entry name" value="Bet v1-like"/>
    <property type="match status" value="1"/>
</dbReference>
<reference evidence="2" key="1">
    <citation type="submission" date="2016-10" db="EMBL/GenBank/DDBJ databases">
        <authorList>
            <person name="Varghese N."/>
            <person name="Submissions S."/>
        </authorList>
    </citation>
    <scope>NUCLEOTIDE SEQUENCE [LARGE SCALE GENOMIC DNA]</scope>
    <source>
        <strain evidence="2">IBRC-M 10655</strain>
    </source>
</reference>
<dbReference type="InterPro" id="IPR023393">
    <property type="entry name" value="START-like_dom_sf"/>
</dbReference>
<dbReference type="CDD" id="cd07812">
    <property type="entry name" value="SRPBCC"/>
    <property type="match status" value="1"/>
</dbReference>
<gene>
    <name evidence="1" type="ORF">SAMN05192558_104435</name>
</gene>
<keyword evidence="2" id="KW-1185">Reference proteome</keyword>
<evidence type="ECO:0000313" key="1">
    <source>
        <dbReference type="EMBL" id="SDO76061.1"/>
    </source>
</evidence>
<dbReference type="RefSeq" id="WP_091374061.1">
    <property type="nucleotide sequence ID" value="NZ_FNDV01000005.1"/>
</dbReference>
<protein>
    <submittedName>
        <fullName evidence="1">Uncharacterized conserved protein YndB, AHSA1/START domain</fullName>
    </submittedName>
</protein>
<name>A0A1H0M6Z4_9PSEU</name>
<organism evidence="1 2">
    <name type="scientific">Actinokineospora alba</name>
    <dbReference type="NCBI Taxonomy" id="504798"/>
    <lineage>
        <taxon>Bacteria</taxon>
        <taxon>Bacillati</taxon>
        <taxon>Actinomycetota</taxon>
        <taxon>Actinomycetes</taxon>
        <taxon>Pseudonocardiales</taxon>
        <taxon>Pseudonocardiaceae</taxon>
        <taxon>Actinokineospora</taxon>
    </lineage>
</organism>